<reference evidence="2" key="1">
    <citation type="submission" date="2024-01" db="EMBL/GenBank/DDBJ databases">
        <title>The genome sequence of Micromonospora mangrovi CCTCC AA 2012012.</title>
        <authorList>
            <person name="Gao J."/>
        </authorList>
    </citation>
    <scope>NUCLEOTIDE SEQUENCE</scope>
    <source>
        <strain evidence="2">CCTCC AA 2012012</strain>
    </source>
</reference>
<feature type="region of interest" description="Disordered" evidence="1">
    <location>
        <begin position="38"/>
        <end position="66"/>
    </location>
</feature>
<dbReference type="AlphaFoldDB" id="A0AAU8HEP1"/>
<dbReference type="EMBL" id="CP157762">
    <property type="protein sequence ID" value="XBP92964.1"/>
    <property type="molecule type" value="Genomic_DNA"/>
</dbReference>
<feature type="compositionally biased region" description="Basic and acidic residues" evidence="1">
    <location>
        <begin position="1"/>
        <end position="14"/>
    </location>
</feature>
<organism evidence="3">
    <name type="scientific">Micromonospora sp. CCTCC AA 2012012</name>
    <dbReference type="NCBI Taxonomy" id="3111921"/>
    <lineage>
        <taxon>Bacteria</taxon>
        <taxon>Bacillati</taxon>
        <taxon>Actinomycetota</taxon>
        <taxon>Actinomycetes</taxon>
        <taxon>Micromonosporales</taxon>
        <taxon>Micromonosporaceae</taxon>
        <taxon>Micromonospora</taxon>
    </lineage>
</organism>
<accession>A0AAU8HEP1</accession>
<evidence type="ECO:0000313" key="2">
    <source>
        <dbReference type="EMBL" id="XBP92964.1"/>
    </source>
</evidence>
<gene>
    <name evidence="3" type="ORF">ABUL08_25825</name>
    <name evidence="2" type="ORF">VK199_25745</name>
</gene>
<feature type="region of interest" description="Disordered" evidence="1">
    <location>
        <begin position="1"/>
        <end position="23"/>
    </location>
</feature>
<evidence type="ECO:0000313" key="3">
    <source>
        <dbReference type="EMBL" id="XCH73661.1"/>
    </source>
</evidence>
<evidence type="ECO:0000256" key="1">
    <source>
        <dbReference type="SAM" id="MobiDB-lite"/>
    </source>
</evidence>
<sequence length="66" mass="7200">MPTEFVRVRDKTAKTESSLPKRRAEQLVERGDVEILTGQPAVNNLGEPLPPAPAATTGTKSKEQTR</sequence>
<dbReference type="EMBL" id="CP159342">
    <property type="protein sequence ID" value="XCH73661.1"/>
    <property type="molecule type" value="Genomic_DNA"/>
</dbReference>
<protein>
    <submittedName>
        <fullName evidence="3">Uncharacterized protein</fullName>
    </submittedName>
</protein>
<reference evidence="3" key="2">
    <citation type="submission" date="2024-06" db="EMBL/GenBank/DDBJ databases">
        <title>Micromonospora mangrovi CCTCC AA 2012012 genome sequences.</title>
        <authorList>
            <person name="Gao J."/>
        </authorList>
    </citation>
    <scope>NUCLEOTIDE SEQUENCE</scope>
    <source>
        <strain evidence="3">CCTCC AA 2012012</strain>
    </source>
</reference>
<name>A0AAU8HEP1_9ACTN</name>
<dbReference type="RefSeq" id="WP_350932588.1">
    <property type="nucleotide sequence ID" value="NZ_CP157762.1"/>
</dbReference>
<proteinExistence type="predicted"/>